<evidence type="ECO:0000313" key="1">
    <source>
        <dbReference type="EMBL" id="ARN23573.1"/>
    </source>
</evidence>
<gene>
    <name evidence="1" type="ORF">A4W93_28795</name>
</gene>
<dbReference type="OrthoDB" id="9000139at2"/>
<reference evidence="1 2" key="1">
    <citation type="submission" date="2016-04" db="EMBL/GenBank/DDBJ databases">
        <title>Complete genome sequence of natural rubber-degrading, novel Gram-negative bacterium, Rhizobacter gummiphilus strain NS21.</title>
        <authorList>
            <person name="Tabata M."/>
            <person name="Kasai D."/>
            <person name="Fukuda M."/>
        </authorList>
    </citation>
    <scope>NUCLEOTIDE SEQUENCE [LARGE SCALE GENOMIC DNA]</scope>
    <source>
        <strain evidence="1 2">NS21</strain>
    </source>
</reference>
<proteinExistence type="predicted"/>
<dbReference type="PIRSF" id="PIRSF028477">
    <property type="entry name" value="UCP028477"/>
    <property type="match status" value="1"/>
</dbReference>
<dbReference type="EMBL" id="CP015118">
    <property type="protein sequence ID" value="ARN23573.1"/>
    <property type="molecule type" value="Genomic_DNA"/>
</dbReference>
<organism evidence="1 2">
    <name type="scientific">Piscinibacter gummiphilus</name>
    <dbReference type="NCBI Taxonomy" id="946333"/>
    <lineage>
        <taxon>Bacteria</taxon>
        <taxon>Pseudomonadati</taxon>
        <taxon>Pseudomonadota</taxon>
        <taxon>Betaproteobacteria</taxon>
        <taxon>Burkholderiales</taxon>
        <taxon>Sphaerotilaceae</taxon>
        <taxon>Piscinibacter</taxon>
    </lineage>
</organism>
<dbReference type="Proteomes" id="UP000193427">
    <property type="component" value="Chromosome"/>
</dbReference>
<sequence length="265" mass="29270">MSARRLLAGVVLAGLILALAIATAPAHAGQTCEQKAPDTQALTRGLALAGKVEQHLKGSGADVVVIARVGQDLREYGQRYSHLGFAYRDGDVWRVVHKLNECGTDTSAIFRQGLGEFFLDDPFDYEAGIVVPKPEVQAHLLAVLRDNGRLSRLHTPEYSMLAYAWGKKYQQSNQWAIETLAMAEDGDASNRSRAQSWLNLKGYQPGTIHLSTFQRLGARVTQANIAFDDHPDKYRYSGRIYTVTADSVFLWLERSGLGSRPIAIR</sequence>
<keyword evidence="2" id="KW-1185">Reference proteome</keyword>
<dbReference type="STRING" id="946333.A4W93_28795"/>
<dbReference type="KEGG" id="rgu:A4W93_28795"/>
<dbReference type="Pfam" id="PF09916">
    <property type="entry name" value="DUF2145"/>
    <property type="match status" value="1"/>
</dbReference>
<name>A0A1W6LH83_9BURK</name>
<evidence type="ECO:0000313" key="2">
    <source>
        <dbReference type="Proteomes" id="UP000193427"/>
    </source>
</evidence>
<accession>A0A1W6LH83</accession>
<dbReference type="RefSeq" id="WP_085753900.1">
    <property type="nucleotide sequence ID" value="NZ_BSPR01000022.1"/>
</dbReference>
<protein>
    <submittedName>
        <fullName evidence="1">Uncharacterized protein</fullName>
    </submittedName>
</protein>
<dbReference type="InterPro" id="IPR014547">
    <property type="entry name" value="UCP028477"/>
</dbReference>
<dbReference type="AlphaFoldDB" id="A0A1W6LH83"/>